<dbReference type="SMART" id="SM00564">
    <property type="entry name" value="PQQ"/>
    <property type="match status" value="4"/>
</dbReference>
<dbReference type="InterPro" id="IPR002372">
    <property type="entry name" value="PQQ_rpt_dom"/>
</dbReference>
<dbReference type="InterPro" id="IPR015943">
    <property type="entry name" value="WD40/YVTN_repeat-like_dom_sf"/>
</dbReference>
<dbReference type="InterPro" id="IPR011047">
    <property type="entry name" value="Quinoprotein_ADH-like_sf"/>
</dbReference>
<dbReference type="Gene3D" id="2.130.10.10">
    <property type="entry name" value="YVTN repeat-like/Quinoprotein amine dehydrogenase"/>
    <property type="match status" value="2"/>
</dbReference>
<dbReference type="SUPFAM" id="SSF50998">
    <property type="entry name" value="Quinoprotein alcohol dehydrogenase-like"/>
    <property type="match status" value="1"/>
</dbReference>
<dbReference type="RefSeq" id="WP_006982750.1">
    <property type="nucleotide sequence ID" value="NZ_ABVL01000024.1"/>
</dbReference>
<gene>
    <name evidence="2" type="ORF">CfE428DRAFT_5429</name>
</gene>
<reference evidence="2 3" key="1">
    <citation type="journal article" date="2011" name="J. Bacteriol.">
        <title>Genome sequence of Chthoniobacter flavus Ellin428, an aerobic heterotrophic soil bacterium.</title>
        <authorList>
            <person name="Kant R."/>
            <person name="van Passel M.W."/>
            <person name="Palva A."/>
            <person name="Lucas S."/>
            <person name="Lapidus A."/>
            <person name="Glavina Del Rio T."/>
            <person name="Dalin E."/>
            <person name="Tice H."/>
            <person name="Bruce D."/>
            <person name="Goodwin L."/>
            <person name="Pitluck S."/>
            <person name="Larimer F.W."/>
            <person name="Land M.L."/>
            <person name="Hauser L."/>
            <person name="Sangwan P."/>
            <person name="de Vos W.M."/>
            <person name="Janssen P.H."/>
            <person name="Smidt H."/>
        </authorList>
    </citation>
    <scope>NUCLEOTIDE SEQUENCE [LARGE SCALE GENOMIC DNA]</scope>
    <source>
        <strain evidence="2 3">Ellin428</strain>
    </source>
</reference>
<dbReference type="InParanoid" id="B4D939"/>
<dbReference type="PANTHER" id="PTHR34512">
    <property type="entry name" value="CELL SURFACE PROTEIN"/>
    <property type="match status" value="1"/>
</dbReference>
<dbReference type="EMBL" id="ABVL01000024">
    <property type="protein sequence ID" value="EDY17084.1"/>
    <property type="molecule type" value="Genomic_DNA"/>
</dbReference>
<name>B4D939_9BACT</name>
<organism evidence="2 3">
    <name type="scientific">Chthoniobacter flavus Ellin428</name>
    <dbReference type="NCBI Taxonomy" id="497964"/>
    <lineage>
        <taxon>Bacteria</taxon>
        <taxon>Pseudomonadati</taxon>
        <taxon>Verrucomicrobiota</taxon>
        <taxon>Spartobacteria</taxon>
        <taxon>Chthoniobacterales</taxon>
        <taxon>Chthoniobacteraceae</taxon>
        <taxon>Chthoniobacter</taxon>
    </lineage>
</organism>
<evidence type="ECO:0000313" key="2">
    <source>
        <dbReference type="EMBL" id="EDY17084.1"/>
    </source>
</evidence>
<evidence type="ECO:0000313" key="3">
    <source>
        <dbReference type="Proteomes" id="UP000005824"/>
    </source>
</evidence>
<dbReference type="eggNOG" id="COG1520">
    <property type="taxonomic scope" value="Bacteria"/>
</dbReference>
<dbReference type="Pfam" id="PF13360">
    <property type="entry name" value="PQQ_2"/>
    <property type="match status" value="2"/>
</dbReference>
<evidence type="ECO:0000259" key="1">
    <source>
        <dbReference type="Pfam" id="PF13360"/>
    </source>
</evidence>
<dbReference type="InterPro" id="IPR018391">
    <property type="entry name" value="PQQ_b-propeller_rpt"/>
</dbReference>
<dbReference type="PANTHER" id="PTHR34512:SF30">
    <property type="entry name" value="OUTER MEMBRANE PROTEIN ASSEMBLY FACTOR BAMB"/>
    <property type="match status" value="1"/>
</dbReference>
<dbReference type="AlphaFoldDB" id="B4D939"/>
<comment type="caution">
    <text evidence="2">The sequence shown here is derived from an EMBL/GenBank/DDBJ whole genome shotgun (WGS) entry which is preliminary data.</text>
</comment>
<accession>B4D939</accession>
<keyword evidence="3" id="KW-1185">Reference proteome</keyword>
<feature type="domain" description="Pyrrolo-quinoline quinone repeat" evidence="1">
    <location>
        <begin position="298"/>
        <end position="365"/>
    </location>
</feature>
<proteinExistence type="predicted"/>
<protein>
    <submittedName>
        <fullName evidence="2">Pyrrolo-quinoline quinone</fullName>
    </submittedName>
</protein>
<sequence>MNAPQFILALSFLALSVRADDWPQWRGPQRDGVWREQGIMESFPSEGLKPLWQGEAGGGWSSPVIAAGRVFLHDSVLTKPTAHERVRAFDAVNGKLLWTYAYDVDYPEWAFGADQNGGPTSTPTVAEGKVYTLGANGALACLAAATGEVLWKKDLAREYAVQSFTTRASPLVDGDRLILYIGGKPGACLVALDRHTGREVWKALDEPATNSSPIILTAAGRRQLIVWTASSISALDPVTGTTLWREPLTTTSYDCNATPVWRGERLLVSGLMLKLDDEKPGASVLWPENRAPLKRVLSNTSTPLLTDAAVFSATNKGDLVCLDARTGQQLWRTDKVTDRQSGPSIHLTPNDGAVFLFTNKGELIRARLSAAGYEEISRVKVIEPVYPFGGRKVAWTPPAFANHCIFVRNERELICVSLAVKAP</sequence>
<dbReference type="Proteomes" id="UP000005824">
    <property type="component" value="Unassembled WGS sequence"/>
</dbReference>
<dbReference type="STRING" id="497964.CfE428DRAFT_5429"/>
<feature type="domain" description="Pyrrolo-quinoline quinone repeat" evidence="1">
    <location>
        <begin position="83"/>
        <end position="270"/>
    </location>
</feature>